<evidence type="ECO:0000313" key="1">
    <source>
        <dbReference type="EMBL" id="GLJ60962.1"/>
    </source>
</evidence>
<keyword evidence="2" id="KW-1185">Reference proteome</keyword>
<evidence type="ECO:0000313" key="2">
    <source>
        <dbReference type="Proteomes" id="UP001142462"/>
    </source>
</evidence>
<name>A0A9W6H1R7_9MICO</name>
<comment type="caution">
    <text evidence="1">The sequence shown here is derived from an EMBL/GenBank/DDBJ whole genome shotgun (WGS) entry which is preliminary data.</text>
</comment>
<protein>
    <submittedName>
        <fullName evidence="1">Uncharacterized protein</fullName>
    </submittedName>
</protein>
<reference evidence="1" key="2">
    <citation type="submission" date="2023-01" db="EMBL/GenBank/DDBJ databases">
        <authorList>
            <person name="Sun Q."/>
            <person name="Evtushenko L."/>
        </authorList>
    </citation>
    <scope>NUCLEOTIDE SEQUENCE</scope>
    <source>
        <strain evidence="1">VKM Ac-1020</strain>
    </source>
</reference>
<proteinExistence type="predicted"/>
<reference evidence="1" key="1">
    <citation type="journal article" date="2014" name="Int. J. Syst. Evol. Microbiol.">
        <title>Complete genome sequence of Corynebacterium casei LMG S-19264T (=DSM 44701T), isolated from a smear-ripened cheese.</title>
        <authorList>
            <consortium name="US DOE Joint Genome Institute (JGI-PGF)"/>
            <person name="Walter F."/>
            <person name="Albersmeier A."/>
            <person name="Kalinowski J."/>
            <person name="Ruckert C."/>
        </authorList>
    </citation>
    <scope>NUCLEOTIDE SEQUENCE</scope>
    <source>
        <strain evidence="1">VKM Ac-1020</strain>
    </source>
</reference>
<sequence>MSVISDAREARSATPEAVRSLGARLIPVTLTCYQVAVGDQVRGYLCCTGEGWECYAGRALDTAEDLGVRRTLLEAVRTVVG</sequence>
<dbReference type="RefSeq" id="WP_271172671.1">
    <property type="nucleotide sequence ID" value="NZ_BSEJ01000003.1"/>
</dbReference>
<dbReference type="AlphaFoldDB" id="A0A9W6H1R7"/>
<dbReference type="EMBL" id="BSEJ01000003">
    <property type="protein sequence ID" value="GLJ60962.1"/>
    <property type="molecule type" value="Genomic_DNA"/>
</dbReference>
<organism evidence="1 2">
    <name type="scientific">Microbacterium barkeri</name>
    <dbReference type="NCBI Taxonomy" id="33917"/>
    <lineage>
        <taxon>Bacteria</taxon>
        <taxon>Bacillati</taxon>
        <taxon>Actinomycetota</taxon>
        <taxon>Actinomycetes</taxon>
        <taxon>Micrococcales</taxon>
        <taxon>Microbacteriaceae</taxon>
        <taxon>Microbacterium</taxon>
    </lineage>
</organism>
<dbReference type="Proteomes" id="UP001142462">
    <property type="component" value="Unassembled WGS sequence"/>
</dbReference>
<gene>
    <name evidence="1" type="ORF">GCM10017576_10910</name>
</gene>
<accession>A0A9W6H1R7</accession>